<comment type="caution">
    <text evidence="1">The sequence shown here is derived from an EMBL/GenBank/DDBJ whole genome shotgun (WGS) entry which is preliminary data.</text>
</comment>
<dbReference type="EMBL" id="JAMDHA010000041">
    <property type="protein sequence ID" value="MDD1011266.1"/>
    <property type="molecule type" value="Genomic_DNA"/>
</dbReference>
<gene>
    <name evidence="1" type="ORF">M5G27_27735</name>
</gene>
<dbReference type="Proteomes" id="UP001148185">
    <property type="component" value="Unassembled WGS sequence"/>
</dbReference>
<name>A0A9X4HCQ7_9PSED</name>
<keyword evidence="2" id="KW-1185">Reference proteome</keyword>
<proteinExistence type="predicted"/>
<dbReference type="AlphaFoldDB" id="A0A9X4HCQ7"/>
<protein>
    <submittedName>
        <fullName evidence="1">Uncharacterized protein</fullName>
    </submittedName>
</protein>
<reference evidence="1 2" key="1">
    <citation type="submission" date="2022-05" db="EMBL/GenBank/DDBJ databases">
        <title>Novel Pseudomonas spp. Isolated from a Rainbow Trout Aquaculture Facility.</title>
        <authorList>
            <person name="Testerman T."/>
            <person name="Graf J."/>
        </authorList>
    </citation>
    <scope>NUCLEOTIDE SEQUENCE [LARGE SCALE GENOMIC DNA]</scope>
    <source>
        <strain evidence="1 2">ID1042</strain>
    </source>
</reference>
<sequence>MSPESHPQVIVKTVTSENGDMNHCLVMVGGATFEAHFNQSSTALRDMVLDATDVSLSVEEMMMVTRASRSQMEREAERLKQALIGMPRGTVATLRDGLYFWIDGRGNLLWVEWVEPGCSDAKEVTPGFITCIGEIDTEELFAVAEAIRIWFQSPSTIHVDTTWLELAESSLHT</sequence>
<evidence type="ECO:0000313" key="2">
    <source>
        <dbReference type="Proteomes" id="UP001148185"/>
    </source>
</evidence>
<accession>A0A9X4HCQ7</accession>
<dbReference type="RefSeq" id="WP_273878273.1">
    <property type="nucleotide sequence ID" value="NZ_JAMDHA010000041.1"/>
</dbReference>
<organism evidence="1 2">
    <name type="scientific">Pseudomonas shahriarae</name>
    <dbReference type="NCBI Taxonomy" id="2745512"/>
    <lineage>
        <taxon>Bacteria</taxon>
        <taxon>Pseudomonadati</taxon>
        <taxon>Pseudomonadota</taxon>
        <taxon>Gammaproteobacteria</taxon>
        <taxon>Pseudomonadales</taxon>
        <taxon>Pseudomonadaceae</taxon>
        <taxon>Pseudomonas</taxon>
    </lineage>
</organism>
<evidence type="ECO:0000313" key="1">
    <source>
        <dbReference type="EMBL" id="MDD1011266.1"/>
    </source>
</evidence>